<reference evidence="2" key="1">
    <citation type="journal article" date="2021" name="Genome Biol. Evol.">
        <title>A High-Quality Reference Genome for a Parasitic Bivalve with Doubly Uniparental Inheritance (Bivalvia: Unionida).</title>
        <authorList>
            <person name="Smith C.H."/>
        </authorList>
    </citation>
    <scope>NUCLEOTIDE SEQUENCE</scope>
    <source>
        <strain evidence="2">CHS0354</strain>
    </source>
</reference>
<evidence type="ECO:0000256" key="1">
    <source>
        <dbReference type="SAM" id="MobiDB-lite"/>
    </source>
</evidence>
<keyword evidence="3" id="KW-1185">Reference proteome</keyword>
<reference evidence="2" key="2">
    <citation type="journal article" date="2021" name="Genome Biol. Evol.">
        <title>Developing a high-quality reference genome for a parasitic bivalve with doubly uniparental inheritance (Bivalvia: Unionida).</title>
        <authorList>
            <person name="Smith C.H."/>
        </authorList>
    </citation>
    <scope>NUCLEOTIDE SEQUENCE</scope>
    <source>
        <strain evidence="2">CHS0354</strain>
        <tissue evidence="2">Mantle</tissue>
    </source>
</reference>
<reference evidence="2" key="3">
    <citation type="submission" date="2023-05" db="EMBL/GenBank/DDBJ databases">
        <authorList>
            <person name="Smith C.H."/>
        </authorList>
    </citation>
    <scope>NUCLEOTIDE SEQUENCE</scope>
    <source>
        <strain evidence="2">CHS0354</strain>
        <tissue evidence="2">Mantle</tissue>
    </source>
</reference>
<dbReference type="AlphaFoldDB" id="A0AAE0VNU0"/>
<feature type="non-terminal residue" evidence="2">
    <location>
        <position position="54"/>
    </location>
</feature>
<comment type="caution">
    <text evidence="2">The sequence shown here is derived from an EMBL/GenBank/DDBJ whole genome shotgun (WGS) entry which is preliminary data.</text>
</comment>
<sequence length="54" mass="6401">MTTKDDAYNEPNYKIKSSASKGYYRNFSSYARPSSNRLHYKRQADTMTPRRLHP</sequence>
<name>A0AAE0VNU0_9BIVA</name>
<organism evidence="2 3">
    <name type="scientific">Potamilus streckersoni</name>
    <dbReference type="NCBI Taxonomy" id="2493646"/>
    <lineage>
        <taxon>Eukaryota</taxon>
        <taxon>Metazoa</taxon>
        <taxon>Spiralia</taxon>
        <taxon>Lophotrochozoa</taxon>
        <taxon>Mollusca</taxon>
        <taxon>Bivalvia</taxon>
        <taxon>Autobranchia</taxon>
        <taxon>Heteroconchia</taxon>
        <taxon>Palaeoheterodonta</taxon>
        <taxon>Unionida</taxon>
        <taxon>Unionoidea</taxon>
        <taxon>Unionidae</taxon>
        <taxon>Ambleminae</taxon>
        <taxon>Lampsilini</taxon>
        <taxon>Potamilus</taxon>
    </lineage>
</organism>
<accession>A0AAE0VNU0</accession>
<dbReference type="EMBL" id="JAEAOA010001314">
    <property type="protein sequence ID" value="KAK3583697.1"/>
    <property type="molecule type" value="Genomic_DNA"/>
</dbReference>
<proteinExistence type="predicted"/>
<gene>
    <name evidence="2" type="ORF">CHS0354_021447</name>
</gene>
<evidence type="ECO:0000313" key="2">
    <source>
        <dbReference type="EMBL" id="KAK3583697.1"/>
    </source>
</evidence>
<protein>
    <submittedName>
        <fullName evidence="2">Uncharacterized protein</fullName>
    </submittedName>
</protein>
<feature type="region of interest" description="Disordered" evidence="1">
    <location>
        <begin position="34"/>
        <end position="54"/>
    </location>
</feature>
<dbReference type="Proteomes" id="UP001195483">
    <property type="component" value="Unassembled WGS sequence"/>
</dbReference>
<evidence type="ECO:0000313" key="3">
    <source>
        <dbReference type="Proteomes" id="UP001195483"/>
    </source>
</evidence>